<dbReference type="AlphaFoldDB" id="A0A367Q4V7"/>
<dbReference type="Proteomes" id="UP000252107">
    <property type="component" value="Unassembled WGS sequence"/>
</dbReference>
<name>A0A367Q4V7_9NOSO</name>
<keyword evidence="2" id="KW-1185">Reference proteome</keyword>
<sequence>MKDKGTSKEKYPIALMKQEDYESIERWWEIIFSAYLLVSIQATYGQLDPQSSPTYTSGRCITVG</sequence>
<reference evidence="1" key="1">
    <citation type="submission" date="2016-04" db="EMBL/GenBank/DDBJ databases">
        <authorList>
            <person name="Tabuchi Yagui T.R."/>
        </authorList>
    </citation>
    <scope>NUCLEOTIDE SEQUENCE [LARGE SCALE GENOMIC DNA]</scope>
    <source>
        <strain evidence="1">NIES-26</strain>
    </source>
</reference>
<proteinExistence type="predicted"/>
<evidence type="ECO:0000313" key="2">
    <source>
        <dbReference type="Proteomes" id="UP000252107"/>
    </source>
</evidence>
<organism evidence="1 2">
    <name type="scientific">Nostoc minutum NIES-26</name>
    <dbReference type="NCBI Taxonomy" id="1844469"/>
    <lineage>
        <taxon>Bacteria</taxon>
        <taxon>Bacillati</taxon>
        <taxon>Cyanobacteriota</taxon>
        <taxon>Cyanophyceae</taxon>
        <taxon>Nostocales</taxon>
        <taxon>Nostocaceae</taxon>
        <taxon>Nostoc</taxon>
    </lineage>
</organism>
<comment type="caution">
    <text evidence="1">The sequence shown here is derived from an EMBL/GenBank/DDBJ whole genome shotgun (WGS) entry which is preliminary data.</text>
</comment>
<evidence type="ECO:0000313" key="1">
    <source>
        <dbReference type="EMBL" id="RCJ18313.1"/>
    </source>
</evidence>
<dbReference type="EMBL" id="LXQD01000350">
    <property type="protein sequence ID" value="RCJ18313.1"/>
    <property type="molecule type" value="Genomic_DNA"/>
</dbReference>
<gene>
    <name evidence="1" type="ORF">A6770_07005</name>
</gene>
<protein>
    <submittedName>
        <fullName evidence="1">Uncharacterized protein</fullName>
    </submittedName>
</protein>
<accession>A0A367Q4V7</accession>